<accession>A0A317XNG6</accession>
<feature type="compositionally biased region" description="Basic and acidic residues" evidence="1">
    <location>
        <begin position="72"/>
        <end position="82"/>
    </location>
</feature>
<evidence type="ECO:0000313" key="3">
    <source>
        <dbReference type="Proteomes" id="UP000246740"/>
    </source>
</evidence>
<dbReference type="EMBL" id="KZ819197">
    <property type="protein sequence ID" value="PWY98820.1"/>
    <property type="molecule type" value="Genomic_DNA"/>
</dbReference>
<gene>
    <name evidence="2" type="ORF">BCV70DRAFT_28611</name>
</gene>
<evidence type="ECO:0000256" key="1">
    <source>
        <dbReference type="SAM" id="MobiDB-lite"/>
    </source>
</evidence>
<dbReference type="InParanoid" id="A0A317XNG6"/>
<reference evidence="2 3" key="1">
    <citation type="journal article" date="2018" name="Mol. Biol. Evol.">
        <title>Broad Genomic Sampling Reveals a Smut Pathogenic Ancestry of the Fungal Clade Ustilaginomycotina.</title>
        <authorList>
            <person name="Kijpornyongpan T."/>
            <person name="Mondo S.J."/>
            <person name="Barry K."/>
            <person name="Sandor L."/>
            <person name="Lee J."/>
            <person name="Lipzen A."/>
            <person name="Pangilinan J."/>
            <person name="LaButti K."/>
            <person name="Hainaut M."/>
            <person name="Henrissat B."/>
            <person name="Grigoriev I.V."/>
            <person name="Spatafora J.W."/>
            <person name="Aime M.C."/>
        </authorList>
    </citation>
    <scope>NUCLEOTIDE SEQUENCE [LARGE SCALE GENOMIC DNA]</scope>
    <source>
        <strain evidence="2 3">MCA 3645</strain>
    </source>
</reference>
<sequence length="137" mass="15479">MEAAPDPEDRGKSLFSRLVQMSHAAQDQSPPSGRSRDPTANDTAFGERSTSQPSQHLWLGRSHAPSSSWHLPPEHASERAYESAREQLSTIDGMDDEYDEELVEDVLYCIDQYLLGDPHLEARILRCVDEIFPVHFD</sequence>
<dbReference type="AlphaFoldDB" id="A0A317XNG6"/>
<dbReference type="Proteomes" id="UP000246740">
    <property type="component" value="Unassembled WGS sequence"/>
</dbReference>
<name>A0A317XNG6_9BASI</name>
<keyword evidence="3" id="KW-1185">Reference proteome</keyword>
<evidence type="ECO:0000313" key="2">
    <source>
        <dbReference type="EMBL" id="PWY98820.1"/>
    </source>
</evidence>
<protein>
    <submittedName>
        <fullName evidence="2">Uncharacterized protein</fullName>
    </submittedName>
</protein>
<organism evidence="2 3">
    <name type="scientific">Testicularia cyperi</name>
    <dbReference type="NCBI Taxonomy" id="1882483"/>
    <lineage>
        <taxon>Eukaryota</taxon>
        <taxon>Fungi</taxon>
        <taxon>Dikarya</taxon>
        <taxon>Basidiomycota</taxon>
        <taxon>Ustilaginomycotina</taxon>
        <taxon>Ustilaginomycetes</taxon>
        <taxon>Ustilaginales</taxon>
        <taxon>Anthracoideaceae</taxon>
        <taxon>Testicularia</taxon>
    </lineage>
</organism>
<feature type="compositionally biased region" description="Polar residues" evidence="1">
    <location>
        <begin position="40"/>
        <end position="55"/>
    </location>
</feature>
<feature type="region of interest" description="Disordered" evidence="1">
    <location>
        <begin position="1"/>
        <end position="82"/>
    </location>
</feature>
<feature type="compositionally biased region" description="Polar residues" evidence="1">
    <location>
        <begin position="23"/>
        <end position="33"/>
    </location>
</feature>
<proteinExistence type="predicted"/>